<evidence type="ECO:0000256" key="7">
    <source>
        <dbReference type="SAM" id="Coils"/>
    </source>
</evidence>
<evidence type="ECO:0000313" key="9">
    <source>
        <dbReference type="EMBL" id="QQN90107.1"/>
    </source>
</evidence>
<reference evidence="9" key="1">
    <citation type="journal article" date="2020" name="Viruses">
        <title>Soybean Thrips (Thysanoptera: Thripidae) Harbor Highly Diverse Populations of Arthropod, Fungal and Plant Viruses.</title>
        <authorList>
            <person name="Thekke-Veetil T."/>
            <person name="Lagos-Kutz D."/>
            <person name="McCoppin N.K."/>
            <person name="Hartman G.L."/>
            <person name="Ju H.K."/>
            <person name="Lim H.S."/>
            <person name="Domier L.L."/>
        </authorList>
    </citation>
    <scope>NUCLEOTIDE SEQUENCE</scope>
    <source>
        <strain evidence="9">STN1</strain>
    </source>
</reference>
<keyword evidence="9" id="KW-0696">RNA-directed RNA polymerase</keyword>
<dbReference type="InterPro" id="IPR007322">
    <property type="entry name" value="RNA_pol_bunyavir"/>
</dbReference>
<evidence type="ECO:0000256" key="2">
    <source>
        <dbReference type="ARBA" id="ARBA00018602"/>
    </source>
</evidence>
<evidence type="ECO:0000256" key="4">
    <source>
        <dbReference type="ARBA" id="ARBA00030285"/>
    </source>
</evidence>
<dbReference type="EMBL" id="MT195544">
    <property type="protein sequence ID" value="QQN90107.1"/>
    <property type="molecule type" value="Genomic_RNA"/>
</dbReference>
<dbReference type="InterPro" id="IPR007099">
    <property type="entry name" value="RNA-dir_pol_NSvirus"/>
</dbReference>
<evidence type="ECO:0000256" key="1">
    <source>
        <dbReference type="ARBA" id="ARBA00012494"/>
    </source>
</evidence>
<name>A0A7T7WM18_9VIRU</name>
<dbReference type="Pfam" id="PF04196">
    <property type="entry name" value="Bunya_RdRp"/>
    <property type="match status" value="2"/>
</dbReference>
<organism evidence="9">
    <name type="scientific">Soybean thrips-associated tospovirus 1</name>
    <dbReference type="NCBI Taxonomy" id="2797875"/>
    <lineage>
        <taxon>Viruses</taxon>
        <taxon>Riboviria</taxon>
        <taxon>Orthornavirae</taxon>
        <taxon>Negarnaviricota</taxon>
        <taxon>Polyploviricotina</taxon>
        <taxon>Bunyaviricetes</taxon>
        <taxon>Elliovirales</taxon>
        <taxon>Tospoviridae</taxon>
    </lineage>
</organism>
<sequence>MPSQASMLEFLASLESISVAIELYKAEIQKLQDAFLDHSKQTKEWMKSTKVRDYLVDLQMSLSNMNNRIAELIEVRREHSLLESKAIFGVLDLEEQIVNIMTQYKHTELLRHDLFGSIIAYFLGDRPKMKQAEYSLTHICDEFIEAVRAIDDTLGEQKLESTNSFTPDSYTISGLWQEGEDGVRFKKPHLIIYDWKVNRTAEQEEKTFHKYYNAVKSIFSSINCGSTPFLEKYHVYISIILLNPDHGKVESTIYRVNPKTMIAMPKRFERIKRAKEMKICKVHNIKEVDREEYVFNIFTKSGNLMNQMLNHPELIDQGDEQIFRPLLEDDQPDFIESPGFKTLKDIIMVSNPQVMSKFDVCMYIFGSPILDKKNTYDEVNKSRVELLKEVLEHFCGLKNFFKKSEKKKSRKIKNVEDVLCYFEKMQEKERKVYSEHIETIKARVAKDNKDSAKFEKLSINEAFNLNAVDYESKYPGCFQDNLAKTSKNFSVTWSPQTTRLKKEDEQNISNMIAMKFKEDMEKSAFSIWRPYGIEADEKRHKRFSDISLGLKTLFRDVVDTSNMPREEYEDVIDPETLKIVVTKKKVHKKFANISVKGANEFTYAGHSCGHFRKMIAHMKIEMSKEAKIEASKEKEEIMLKNKTMTEESGHYRFDQSIDSMFDDEELKKESEKFKFLHDKKLIRHDNSDADYYGNQMKEGLCNLLKADARESTKTKEVFDFYCSDPEKIVHNHQNLRPELERTKVVHDIASRMNLYSYGNDIYMLAQGLILAGLFNKSTDFKLITTSNNSMITVAFKGDNLNGDGVPFIQIHRVHEKDMQDFEQTHTREILGKSHGKKFSLYIMDPSRLNKTRLLNLFKSPSKIMLMFSTYMMQDNELINALKAIMDDSKKENFGNLKARLYNIVFSSIVFGTITKLGRMGLVDFFRYAGILPLSDYSNVLGYIVEKFDPDINNVLDWSILKRIKENLIQQMNINTSTHAVPLTIDSDDYVVGGLKDFKINCVITGNELKSIDDFYTNIFLAIYMMPKEMHNHTHNLISLINVPAEWELKFREKFGFGIDDIPTPKKEMFDDSGSFSMNLELFLISVRKYYHKFCTSIPALRTNILRSEKLLSPVYNIDTLGSDKKCNSYVEITLEEIETSILESLEIVTNGTRSSKQVNFSSKCFSITTGACIAHMKDTISFGIFKEPEQVNNAIMTLMMDSDYNRHVVGRANKIYTTTNMSEFMSFMKLSLDVYKPVKSKKVQEELFSSIAEQNGFYGRDLQTLYENRHNTTTFMKLLKRFVDEALISREKNMFLVTIFEKMQRTKVDREIYLMSFKVKCMLYYPEHIFKMIAQSDPSEAISISGDKKIHSFTEMVRDTYKIYTLAVKESKQYGTEMPDMTQMSSDQSKWSASDNSWKYLMLSMMCPVLTKEETQLMCNIFHMYITEKRASIPNDIMGKLLKSKEKFGGDANNPLYRATAGYTRNTFPICSNWLQGNLNYMSSVVHAVIMDCLKDILLMINKTIVLKWLVHSDDSVSSIVIGQGAKEFVGNFGCRNLSECYFKIVAAHVTSFTVKTNTKKSSTSKSVSEFISIRTTNGVIVPNKAKCIAGCTSASSHASYFEDVSSSFQAVCDALRNGITCDLIPFLYAATTHINLATYAAMPRESNCAMTIAKKIGYDGALPVVLGGWFKAPMEYLAVLGPSCNDQLIYAELVLELFGYKDLHECRADFFRDVKSTSRKLSLIAQARLQPEDKINQMKLRTFKKSKYSLLINLFAAYNKSNDVEQIETSVKFRSFTPQVLKLPKYTREGALNKFDSFQEFCERFPSLRKNKVLTEASMLDNIEVEVERDMDSLVSFLIDNPEIFLIAPMNDEHFFSHCVTRFISRTLRESLTTVDTDRLGIDRMLRARAENFFDSEANVKVTWEKRMTTIMSSFLTNQDVDLMAKATKAIVTLLVSDTNFLMCDAVLKSTQMTRTEREVSNNSKVFRTKKLPPFLGNSPGLSVIQAIYGQSYIDGLGMHKVDLTSGRMETFLNLYRSDTIDKLLRKWLQERYNQTLVPIIECSEQDLEEFERINILKKMILGLNYMTVMQNNLMRISNQNRKPFHIIITQRADNFTTCCAALWGSIYSAITRKLVIASAELIVDPETRLLITKEVDLDFENLLAVLTNIANDVTSIYPDATVSDLRQLLEDTYYNNRLLMDQINKYMEPAKSALNAPTSSRLQRMRQHTELYRAMIKHLPTLANLEFLNNQQLNIIRKFIHPYDVQVIKEESVDRMGNYIADAYKSTLTTMTNGGTIYLLESTMLKAKISVSSASPPYDDEDFLESYKSDLMRLARTWQTHMRKRMKGQFPREAKLIRGNIYALMSSKGAIYLKMHTENYMVEATNVIAEISVYFTQMPKELWDQDEADIKVLPYEPGLSIINFRYEIDSSDPDRKIINAQLASQASIKKVMDEMRELVKDEEGEENWMEFGNSLNFITQVEDILENIVVGNIDQVEDSLDIIENLKVLAPDASEKDKKVMEIIINKYESMGNMRKLLSLASSAANNVALFLNNRFAAVKPSTRKSPRYFSIEIKDKRTGAPIAWDGYQIQGMLRFLQLCQAAHSIQSIIPLDSMDSCLSKDISGPRLCLYSSRRSESQNVLILGELELKQKDIEILEAQGFIVDAGEVFDGTDDVYNLDDLKRKVTEENMTHAEMFYETMLMAKLIERKPAYLIDANVMILRSLMSYISTSLDFVEMGTPQMVLRLCQLDSSYENVSNLSIVVDMVKRLNIGQEIVSFGRPSGRDKRIDSIIKSLYFILEVMHFFVAEEYNIGHERLYKLGEITSRVRQGDNNMILTLKQLFKVEEIKFNKHVHLNEKPIEICSEFYKRVQDSLDHHLQPQSLSVISYKGSTRQSGGREWI</sequence>
<keyword evidence="9" id="KW-0548">Nucleotidyltransferase</keyword>
<dbReference type="EC" id="2.7.7.48" evidence="1"/>
<evidence type="ECO:0000256" key="5">
    <source>
        <dbReference type="ARBA" id="ARBA00030436"/>
    </source>
</evidence>
<dbReference type="GO" id="GO:0003968">
    <property type="term" value="F:RNA-directed RNA polymerase activity"/>
    <property type="evidence" value="ECO:0007669"/>
    <property type="project" value="UniProtKB-KW"/>
</dbReference>
<feature type="coiled-coil region" evidence="7">
    <location>
        <begin position="14"/>
        <end position="75"/>
    </location>
</feature>
<protein>
    <recommendedName>
        <fullName evidence="2">RNA-directed RNA polymerase L</fullName>
        <ecNumber evidence="1">2.7.7.48</ecNumber>
    </recommendedName>
    <alternativeName>
        <fullName evidence="4">Large structural protein</fullName>
    </alternativeName>
    <alternativeName>
        <fullName evidence="6">Replicase</fullName>
    </alternativeName>
    <alternativeName>
        <fullName evidence="5">Transcriptase</fullName>
    </alternativeName>
</protein>
<evidence type="ECO:0000256" key="6">
    <source>
        <dbReference type="ARBA" id="ARBA00031012"/>
    </source>
</evidence>
<accession>A0A7T7WM18</accession>
<proteinExistence type="predicted"/>
<dbReference type="PROSITE" id="PS50525">
    <property type="entry name" value="RDRP_SSRNA_NEG_SEG"/>
    <property type="match status" value="1"/>
</dbReference>
<keyword evidence="3" id="KW-0808">Transferase</keyword>
<dbReference type="GO" id="GO:0039694">
    <property type="term" value="P:viral RNA genome replication"/>
    <property type="evidence" value="ECO:0007669"/>
    <property type="project" value="InterPro"/>
</dbReference>
<evidence type="ECO:0000256" key="3">
    <source>
        <dbReference type="ARBA" id="ARBA00022679"/>
    </source>
</evidence>
<keyword evidence="7" id="KW-0175">Coiled coil</keyword>
<dbReference type="Gene3D" id="3.40.91.60">
    <property type="match status" value="1"/>
</dbReference>
<feature type="domain" description="RdRp catalytic" evidence="8">
    <location>
        <begin position="1370"/>
        <end position="1553"/>
    </location>
</feature>
<evidence type="ECO:0000259" key="8">
    <source>
        <dbReference type="PROSITE" id="PS50525"/>
    </source>
</evidence>
<dbReference type="GO" id="GO:0006351">
    <property type="term" value="P:DNA-templated transcription"/>
    <property type="evidence" value="ECO:0007669"/>
    <property type="project" value="InterPro"/>
</dbReference>